<keyword evidence="3" id="KW-0539">Nucleus</keyword>
<accession>A0A8X7SV77</accession>
<evidence type="ECO:0000313" key="5">
    <source>
        <dbReference type="EMBL" id="KAE8243656.1"/>
    </source>
</evidence>
<dbReference type="PANTHER" id="PTHR12940:SF0">
    <property type="entry name" value="SPLICING FACTOR ESS-2 HOMOLOG"/>
    <property type="match status" value="1"/>
</dbReference>
<evidence type="ECO:0008006" key="7">
    <source>
        <dbReference type="Google" id="ProtNLM"/>
    </source>
</evidence>
<feature type="region of interest" description="Disordered" evidence="4">
    <location>
        <begin position="526"/>
        <end position="686"/>
    </location>
</feature>
<protein>
    <recommendedName>
        <fullName evidence="7">Protein DGCR14</fullName>
    </recommendedName>
</protein>
<feature type="region of interest" description="Disordered" evidence="4">
    <location>
        <begin position="101"/>
        <end position="200"/>
    </location>
</feature>
<name>A0A8X7SV77_9BASI</name>
<comment type="caution">
    <text evidence="5">The sequence shown here is derived from an EMBL/GenBank/DDBJ whole genome shotgun (WGS) entry which is preliminary data.</text>
</comment>
<organism evidence="5 6">
    <name type="scientific">Tilletia controversa</name>
    <name type="common">dwarf bunt fungus</name>
    <dbReference type="NCBI Taxonomy" id="13291"/>
    <lineage>
        <taxon>Eukaryota</taxon>
        <taxon>Fungi</taxon>
        <taxon>Dikarya</taxon>
        <taxon>Basidiomycota</taxon>
        <taxon>Ustilaginomycotina</taxon>
        <taxon>Exobasidiomycetes</taxon>
        <taxon>Tilletiales</taxon>
        <taxon>Tilletiaceae</taxon>
        <taxon>Tilletia</taxon>
    </lineage>
</organism>
<reference evidence="5" key="2">
    <citation type="journal article" date="2019" name="IMA Fungus">
        <title>Genome sequencing and comparison of five Tilletia species to identify candidate genes for the detection of regulated species infecting wheat.</title>
        <authorList>
            <person name="Nguyen H.D.T."/>
            <person name="Sultana T."/>
            <person name="Kesanakurti P."/>
            <person name="Hambleton S."/>
        </authorList>
    </citation>
    <scope>NUCLEOTIDE SEQUENCE</scope>
    <source>
        <strain evidence="5">DAOMC 236426</strain>
    </source>
</reference>
<feature type="region of interest" description="Disordered" evidence="4">
    <location>
        <begin position="1"/>
        <end position="25"/>
    </location>
</feature>
<proteinExistence type="inferred from homology"/>
<feature type="compositionally biased region" description="Basic and acidic residues" evidence="4">
    <location>
        <begin position="664"/>
        <end position="686"/>
    </location>
</feature>
<comment type="subcellular location">
    <subcellularLocation>
        <location evidence="1">Nucleus</location>
    </subcellularLocation>
</comment>
<dbReference type="PANTHER" id="PTHR12940">
    <property type="entry name" value="ES-2 PROTEIN - RELATED"/>
    <property type="match status" value="1"/>
</dbReference>
<feature type="compositionally biased region" description="Low complexity" evidence="4">
    <location>
        <begin position="593"/>
        <end position="613"/>
    </location>
</feature>
<dbReference type="GO" id="GO:0071013">
    <property type="term" value="C:catalytic step 2 spliceosome"/>
    <property type="evidence" value="ECO:0007669"/>
    <property type="project" value="TreeGrafter"/>
</dbReference>
<keyword evidence="6" id="KW-1185">Reference proteome</keyword>
<evidence type="ECO:0000313" key="6">
    <source>
        <dbReference type="Proteomes" id="UP000077684"/>
    </source>
</evidence>
<sequence length="709" mass="76788">MASSKALLRPAHAHAHAGSPSDAGGVSLRGQSVLAEEHYIHSVSSIIQRDFFPDLDRLKAENEYLDALQSGEEDWIEATVRALVRAERRADEVVAANAAASLTPARARSTPTPTPLPRVGRVPGPSPSPAPSAASTPRRPALGQRGWDDDQTPLHSLAQGTLATPYSRYPDTRSTAGPSRYAQSEAGQSTLDDERQLRPPADTSLSLTAFQRAYTSEDNASFSRLLQLNAMKRRERYAWAYQAEQTANQKRIVAEEKGQLEAHHGQRLAIAAALESDPNFKKKLKGKERQLLIEAGPSTSEGQEGTADPDKEDPNFHPDAALRPVEDTRPASFPSWRFTARNAFHFGPDANINTYDRSTSSLPPAASSSGANPAKSNTARKVKAEKPGIRLNALRMPDLDGSDSALRTEAGLSRGPDSPSSSRIDAAIAGRPQSTADGASHARDNTLDDSLDFSSAAFASPRVNGYGFVTPLAQTPRDESVLGDYLDSIGADVAFRRRLGLEVFDEDGERRVDELKRWGRDHVPVQPRTKEETEDVYDGSFRVPPAPRRDQIGRRLAQQSSRSKTAQQTPKPQDDGTPYGQARYTGGLRKSRSSAGLGSSSTPRSSAATLSPAGRLLLERTSGKGGKVSSRLGDTLLGKRGHPSSLHQGSPSAFGATPTPTRTGTREGTEEDRKRQRRQDVGVRGREVEIALDRLRQIRWTPRASPAPE</sequence>
<feature type="region of interest" description="Disordered" evidence="4">
    <location>
        <begin position="293"/>
        <end position="327"/>
    </location>
</feature>
<feature type="compositionally biased region" description="Low complexity" evidence="4">
    <location>
        <begin position="131"/>
        <end position="142"/>
    </location>
</feature>
<comment type="similarity">
    <text evidence="2">Belongs to the ESS2 family.</text>
</comment>
<feature type="compositionally biased region" description="Polar residues" evidence="4">
    <location>
        <begin position="557"/>
        <end position="571"/>
    </location>
</feature>
<dbReference type="AlphaFoldDB" id="A0A8X7SV77"/>
<feature type="region of interest" description="Disordered" evidence="4">
    <location>
        <begin position="355"/>
        <end position="424"/>
    </location>
</feature>
<evidence type="ECO:0000256" key="3">
    <source>
        <dbReference type="ARBA" id="ARBA00023242"/>
    </source>
</evidence>
<feature type="compositionally biased region" description="Low complexity" evidence="4">
    <location>
        <begin position="358"/>
        <end position="376"/>
    </location>
</feature>
<dbReference type="Proteomes" id="UP000077684">
    <property type="component" value="Unassembled WGS sequence"/>
</dbReference>
<evidence type="ECO:0000256" key="4">
    <source>
        <dbReference type="SAM" id="MobiDB-lite"/>
    </source>
</evidence>
<gene>
    <name evidence="5" type="ORF">A4X06_0g6171</name>
</gene>
<dbReference type="EMBL" id="LWDE02000854">
    <property type="protein sequence ID" value="KAE8243656.1"/>
    <property type="molecule type" value="Genomic_DNA"/>
</dbReference>
<evidence type="ECO:0000256" key="2">
    <source>
        <dbReference type="ARBA" id="ARBA00009072"/>
    </source>
</evidence>
<evidence type="ECO:0000256" key="1">
    <source>
        <dbReference type="ARBA" id="ARBA00004123"/>
    </source>
</evidence>
<dbReference type="Pfam" id="PF09751">
    <property type="entry name" value="Es2"/>
    <property type="match status" value="1"/>
</dbReference>
<feature type="compositionally biased region" description="Polar residues" evidence="4">
    <location>
        <begin position="172"/>
        <end position="190"/>
    </location>
</feature>
<dbReference type="InterPro" id="IPR019148">
    <property type="entry name" value="Nuclear_protein_DGCR14_ESS-2"/>
</dbReference>
<feature type="compositionally biased region" description="Low complexity" evidence="4">
    <location>
        <begin position="101"/>
        <end position="123"/>
    </location>
</feature>
<reference evidence="5" key="1">
    <citation type="submission" date="2016-04" db="EMBL/GenBank/DDBJ databases">
        <authorList>
            <person name="Nguyen H.D."/>
            <person name="Samba Siva P."/>
            <person name="Cullis J."/>
            <person name="Levesque C.A."/>
            <person name="Hambleton S."/>
        </authorList>
    </citation>
    <scope>NUCLEOTIDE SEQUENCE</scope>
    <source>
        <strain evidence="5">DAOMC 236426</strain>
    </source>
</reference>